<sequence length="931" mass="101457">MGTVETGSKTPAEGSSPSPGKAKPQTSEQEGGLKKALKGGEDGSEVSVRASRENGVGFSINGNEGLGDVADDGVVKSRVVDTKVSVQRDFGIRDIDILASNDCHGLADSEMNGVSSLLKMRESGRNVIFSFGGGSQSADKMGSVKKSASDDGSCEGDYSVRVGEEGGNNHFKSDGEGEDEDTGGKVVTVDIPIAETSENEKKGVEDLEDMGEEGYGFSIGDFVWGKIKSHPWWPGRVYNPSDASEYALKLKLKKKNRLLVAYFGDGTFAWCHPSQLKPFEENFEDMVNLSSSRSFFNVVQEAVDEVGKLLELKITNSLVTTENGTKHAPPLVRNSGIKEGVLVPEIGTEKLSTLLIDPSEILSRVKQIAETTSIANVLELEILKARLSAFYLLRGGYKLASYQPPQPIPGLEDNDVDEAEHAVEAPVQGPFQDDFSSPLSPRTGETGHSSGNPPNKSSHRRKQKSIAEIMGEGNDFRGKNKNGDIAVEGGNTGKSTVSSGRKKRKSSDDIPLKKKEGLFPNSDSAENGISLSREDADEGALSRSKQKKDDIDKANNSSGSNKEADINRGESKEQLEMGSSPRERKRSKYLSPPFTTPNSGQRKKDIDIESLAVSSEAFLQNLSDKPVEERKLPDGPNSQSQEDENKRIDATKLEVPAGEVRSELRSLALNPHIPRDIDPLEKIVGFVLVFRSSLYCEGSHYKVYNKRQPGRKRKKPEESDLGTSKKDQKQTGHASEKSDHDFVKKKKRREEPKQSVEAKKDKKRTDESAPAAAIFVTFGPGSTLPSKTDIIALYSKFGPLNEAETDMFYSNYTARVSFLSRSDAEKAFNHSINVNPFKPNSVSFRLQYLSGEKSQAKASSAKKKDKSLAKISQSPGSSEASKLNFIKQKLEALTSMLEAPDGKFPEMKTKLETEIKGLLNDVNKMVESSSS</sequence>
<evidence type="ECO:0000313" key="2">
    <source>
        <dbReference type="Proteomes" id="UP000828941"/>
    </source>
</evidence>
<proteinExistence type="predicted"/>
<gene>
    <name evidence="1" type="ORF">L6164_008925</name>
</gene>
<evidence type="ECO:0000313" key="1">
    <source>
        <dbReference type="EMBL" id="KAI4348170.1"/>
    </source>
</evidence>
<organism evidence="1 2">
    <name type="scientific">Bauhinia variegata</name>
    <name type="common">Purple orchid tree</name>
    <name type="synonym">Phanera variegata</name>
    <dbReference type="NCBI Taxonomy" id="167791"/>
    <lineage>
        <taxon>Eukaryota</taxon>
        <taxon>Viridiplantae</taxon>
        <taxon>Streptophyta</taxon>
        <taxon>Embryophyta</taxon>
        <taxon>Tracheophyta</taxon>
        <taxon>Spermatophyta</taxon>
        <taxon>Magnoliopsida</taxon>
        <taxon>eudicotyledons</taxon>
        <taxon>Gunneridae</taxon>
        <taxon>Pentapetalae</taxon>
        <taxon>rosids</taxon>
        <taxon>fabids</taxon>
        <taxon>Fabales</taxon>
        <taxon>Fabaceae</taxon>
        <taxon>Cercidoideae</taxon>
        <taxon>Cercideae</taxon>
        <taxon>Bauhiniinae</taxon>
        <taxon>Bauhinia</taxon>
    </lineage>
</organism>
<reference evidence="1 2" key="1">
    <citation type="journal article" date="2022" name="DNA Res.">
        <title>Chromosomal-level genome assembly of the orchid tree Bauhinia variegata (Leguminosae; Cercidoideae) supports the allotetraploid origin hypothesis of Bauhinia.</title>
        <authorList>
            <person name="Zhong Y."/>
            <person name="Chen Y."/>
            <person name="Zheng D."/>
            <person name="Pang J."/>
            <person name="Liu Y."/>
            <person name="Luo S."/>
            <person name="Meng S."/>
            <person name="Qian L."/>
            <person name="Wei D."/>
            <person name="Dai S."/>
            <person name="Zhou R."/>
        </authorList>
    </citation>
    <scope>NUCLEOTIDE SEQUENCE [LARGE SCALE GENOMIC DNA]</scope>
    <source>
        <strain evidence="1">BV-YZ2020</strain>
    </source>
</reference>
<comment type="caution">
    <text evidence="1">The sequence shown here is derived from an EMBL/GenBank/DDBJ whole genome shotgun (WGS) entry which is preliminary data.</text>
</comment>
<keyword evidence="2" id="KW-1185">Reference proteome</keyword>
<dbReference type="Proteomes" id="UP000828941">
    <property type="component" value="Chromosome 4"/>
</dbReference>
<accession>A0ACB9PNT2</accession>
<name>A0ACB9PNT2_BAUVA</name>
<protein>
    <submittedName>
        <fullName evidence="1">Uncharacterized protein</fullName>
    </submittedName>
</protein>
<dbReference type="EMBL" id="CM039429">
    <property type="protein sequence ID" value="KAI4348170.1"/>
    <property type="molecule type" value="Genomic_DNA"/>
</dbReference>